<dbReference type="PANTHER" id="PTHR10285">
    <property type="entry name" value="URIDINE KINASE"/>
    <property type="match status" value="1"/>
</dbReference>
<dbReference type="Pfam" id="PF00485">
    <property type="entry name" value="PRK"/>
    <property type="match status" value="1"/>
</dbReference>
<dbReference type="FunFam" id="3.40.50.300:FF:004387">
    <property type="entry name" value="Putative uridine kinase"/>
    <property type="match status" value="1"/>
</dbReference>
<evidence type="ECO:0000259" key="1">
    <source>
        <dbReference type="Pfam" id="PF00485"/>
    </source>
</evidence>
<evidence type="ECO:0000313" key="2">
    <source>
        <dbReference type="EMBL" id="KGR21585.1"/>
    </source>
</evidence>
<dbReference type="SUPFAM" id="SSF52540">
    <property type="entry name" value="P-loop containing nucleoside triphosphate hydrolases"/>
    <property type="match status" value="1"/>
</dbReference>
<evidence type="ECO:0000313" key="3">
    <source>
        <dbReference type="Proteomes" id="UP000030161"/>
    </source>
</evidence>
<dbReference type="GO" id="GO:0016301">
    <property type="term" value="F:kinase activity"/>
    <property type="evidence" value="ECO:0007669"/>
    <property type="project" value="InterPro"/>
</dbReference>
<reference evidence="2 3" key="1">
    <citation type="submission" date="2013-12" db="EMBL/GenBank/DDBJ databases">
        <title>The Genome Sequence of Candida albicans P78048.</title>
        <authorList>
            <consortium name="The Broad Institute Genome Sequencing Platform"/>
            <consortium name="The Broad Institute Genome Sequencing Center for Infectious Disease"/>
            <person name="Cuomo C."/>
            <person name="Bennett R."/>
            <person name="Hirakawa M."/>
            <person name="Noverr M."/>
            <person name="Mitchell A."/>
            <person name="Young S.K."/>
            <person name="Zeng Q."/>
            <person name="Gargeya S."/>
            <person name="Fitzgerald M."/>
            <person name="Abouelleil A."/>
            <person name="Alvarado L."/>
            <person name="Berlin A.M."/>
            <person name="Chapman S.B."/>
            <person name="Dewar J."/>
            <person name="Goldberg J."/>
            <person name="Griggs A."/>
            <person name="Gujja S."/>
            <person name="Hansen M."/>
            <person name="Howarth C."/>
            <person name="Imamovic A."/>
            <person name="Larimer J."/>
            <person name="McCowan C."/>
            <person name="Murphy C."/>
            <person name="Pearson M."/>
            <person name="Priest M."/>
            <person name="Roberts A."/>
            <person name="Saif S."/>
            <person name="Shea T."/>
            <person name="Sykes S."/>
            <person name="Wortman J."/>
            <person name="Nusbaum C."/>
            <person name="Birren B."/>
        </authorList>
    </citation>
    <scope>NUCLEOTIDE SEQUENCE [LARGE SCALE GENOMIC DNA]</scope>
    <source>
        <strain evidence="2 3">P78048</strain>
    </source>
</reference>
<dbReference type="SMR" id="A0AB34Q010"/>
<dbReference type="GO" id="GO:0005524">
    <property type="term" value="F:ATP binding"/>
    <property type="evidence" value="ECO:0007669"/>
    <property type="project" value="InterPro"/>
</dbReference>
<sequence length="252" mass="28511">MASNTVNRSIIVLLGGGHASGKKTTALSLKEELSAIVPECHVDVQIIDMNDYTVDGKSSIDSSQFVSNKSAAISINKSNDKLPRLKPSRFQFDKLKTFLLNNLDTPSNEPQKILLVHGLYALYDKEIRNIAHIKAFIDSDSDTRLIRWIRRDVLQNQTDSLEGVINAYLLGARSEMSDFIFPTKEFADVILPRGAEPNAVRLIIDGIMLYLNDKHLTNDTTQFPENILRPNEIGNFQKERFDVQKNKFYELN</sequence>
<accession>A0AB34Q010</accession>
<name>A0AB34Q010_CANAX</name>
<feature type="domain" description="Phosphoribulokinase/uridine kinase" evidence="1">
    <location>
        <begin position="14"/>
        <end position="195"/>
    </location>
</feature>
<gene>
    <name evidence="2" type="ORF">MG3_00592</name>
</gene>
<comment type="caution">
    <text evidence="2">The sequence shown here is derived from an EMBL/GenBank/DDBJ whole genome shotgun (WGS) entry which is preliminary data.</text>
</comment>
<protein>
    <recommendedName>
        <fullName evidence="1">Phosphoribulokinase/uridine kinase domain-containing protein</fullName>
    </recommendedName>
</protein>
<proteinExistence type="predicted"/>
<dbReference type="AlphaFoldDB" id="A0AB34Q010"/>
<dbReference type="EMBL" id="AJIX01000003">
    <property type="protein sequence ID" value="KGR21585.1"/>
    <property type="molecule type" value="Genomic_DNA"/>
</dbReference>
<dbReference type="InterPro" id="IPR027417">
    <property type="entry name" value="P-loop_NTPase"/>
</dbReference>
<organism evidence="2 3">
    <name type="scientific">Candida albicans P78048</name>
    <dbReference type="NCBI Taxonomy" id="1094989"/>
    <lineage>
        <taxon>Eukaryota</taxon>
        <taxon>Fungi</taxon>
        <taxon>Dikarya</taxon>
        <taxon>Ascomycota</taxon>
        <taxon>Saccharomycotina</taxon>
        <taxon>Pichiomycetes</taxon>
        <taxon>Debaryomycetaceae</taxon>
        <taxon>Candida/Lodderomyces clade</taxon>
        <taxon>Candida</taxon>
    </lineage>
</organism>
<dbReference type="Gene3D" id="3.40.50.300">
    <property type="entry name" value="P-loop containing nucleotide triphosphate hydrolases"/>
    <property type="match status" value="1"/>
</dbReference>
<dbReference type="InterPro" id="IPR006083">
    <property type="entry name" value="PRK/URK"/>
</dbReference>
<dbReference type="PRINTS" id="PR00988">
    <property type="entry name" value="URIDINKINASE"/>
</dbReference>
<dbReference type="Proteomes" id="UP000030161">
    <property type="component" value="Unassembled WGS sequence"/>
</dbReference>